<gene>
    <name evidence="9" type="ORF">NSK_002633</name>
</gene>
<evidence type="ECO:0000259" key="7">
    <source>
        <dbReference type="Pfam" id="PF07005"/>
    </source>
</evidence>
<dbReference type="Pfam" id="PF01116">
    <property type="entry name" value="F_bP_aldolase"/>
    <property type="match status" value="1"/>
</dbReference>
<dbReference type="Gene3D" id="3.40.50.10840">
    <property type="entry name" value="Putative sugar-binding, N-terminal domain"/>
    <property type="match status" value="1"/>
</dbReference>
<dbReference type="Gene3D" id="3.20.20.70">
    <property type="entry name" value="Aldolase class I"/>
    <property type="match status" value="1"/>
</dbReference>
<dbReference type="InterPro" id="IPR010737">
    <property type="entry name" value="4-carb_acid_sugar_kinase_N"/>
</dbReference>
<dbReference type="InterPro" id="IPR037051">
    <property type="entry name" value="4-carb_acid_sugar_kinase_N_sf"/>
</dbReference>
<dbReference type="GO" id="GO:0005524">
    <property type="term" value="F:ATP binding"/>
    <property type="evidence" value="ECO:0007669"/>
    <property type="project" value="UniProtKB-KW"/>
</dbReference>
<protein>
    <recommendedName>
        <fullName evidence="11">Ketose-bisphosphate aldolase class-II family protein</fullName>
    </recommendedName>
</protein>
<keyword evidence="6" id="KW-0119">Carbohydrate metabolism</keyword>
<organism evidence="9 10">
    <name type="scientific">Nannochloropsis salina CCMP1776</name>
    <dbReference type="NCBI Taxonomy" id="1027361"/>
    <lineage>
        <taxon>Eukaryota</taxon>
        <taxon>Sar</taxon>
        <taxon>Stramenopiles</taxon>
        <taxon>Ochrophyta</taxon>
        <taxon>Eustigmatophyceae</taxon>
        <taxon>Eustigmatales</taxon>
        <taxon>Monodopsidaceae</taxon>
        <taxon>Microchloropsis</taxon>
        <taxon>Microchloropsis salina</taxon>
    </lineage>
</organism>
<dbReference type="OrthoDB" id="48988at2759"/>
<dbReference type="SUPFAM" id="SSF142764">
    <property type="entry name" value="YgbK-like"/>
    <property type="match status" value="1"/>
</dbReference>
<evidence type="ECO:0008006" key="11">
    <source>
        <dbReference type="Google" id="ProtNLM"/>
    </source>
</evidence>
<keyword evidence="2" id="KW-0808">Transferase</keyword>
<dbReference type="GO" id="GO:0008270">
    <property type="term" value="F:zinc ion binding"/>
    <property type="evidence" value="ECO:0007669"/>
    <property type="project" value="InterPro"/>
</dbReference>
<dbReference type="Pfam" id="PF17042">
    <property type="entry name" value="NBD_C"/>
    <property type="match status" value="1"/>
</dbReference>
<keyword evidence="10" id="KW-1185">Reference proteome</keyword>
<dbReference type="GO" id="GO:0005975">
    <property type="term" value="P:carbohydrate metabolic process"/>
    <property type="evidence" value="ECO:0007669"/>
    <property type="project" value="InterPro"/>
</dbReference>
<keyword evidence="3" id="KW-0547">Nucleotide-binding</keyword>
<dbReference type="InterPro" id="IPR042213">
    <property type="entry name" value="NBD_C_sf"/>
</dbReference>
<reference evidence="9 10" key="1">
    <citation type="submission" date="2019-01" db="EMBL/GenBank/DDBJ databases">
        <title>Nuclear Genome Assembly of the Microalgal Biofuel strain Nannochloropsis salina CCMP1776.</title>
        <authorList>
            <person name="Hovde B."/>
        </authorList>
    </citation>
    <scope>NUCLEOTIDE SEQUENCE [LARGE SCALE GENOMIC DNA]</scope>
    <source>
        <strain evidence="9 10">CCMP1776</strain>
    </source>
</reference>
<feature type="domain" description="Four-carbon acid sugar kinase N-terminal" evidence="7">
    <location>
        <begin position="20"/>
        <end position="268"/>
    </location>
</feature>
<evidence type="ECO:0000259" key="8">
    <source>
        <dbReference type="Pfam" id="PF17042"/>
    </source>
</evidence>
<evidence type="ECO:0000256" key="5">
    <source>
        <dbReference type="ARBA" id="ARBA00022840"/>
    </source>
</evidence>
<dbReference type="GO" id="GO:0016832">
    <property type="term" value="F:aldehyde-lyase activity"/>
    <property type="evidence" value="ECO:0007669"/>
    <property type="project" value="InterPro"/>
</dbReference>
<evidence type="ECO:0000256" key="2">
    <source>
        <dbReference type="ARBA" id="ARBA00022679"/>
    </source>
</evidence>
<dbReference type="PANTHER" id="PTHR30304:SF0">
    <property type="entry name" value="D-TAGATOSE-1,6-BISPHOSPHATE ALDOLASE SUBUNIT GATY-RELATED"/>
    <property type="match status" value="1"/>
</dbReference>
<comment type="similarity">
    <text evidence="1">Belongs to the four-carbon acid sugar kinase family.</text>
</comment>
<name>A0A4D9D719_9STRA</name>
<dbReference type="InterPro" id="IPR000771">
    <property type="entry name" value="FBA_II"/>
</dbReference>
<evidence type="ECO:0000256" key="4">
    <source>
        <dbReference type="ARBA" id="ARBA00022777"/>
    </source>
</evidence>
<dbReference type="PANTHER" id="PTHR30304">
    <property type="entry name" value="D-TAGATOSE-1,6-BISPHOSPHATE ALDOLASE"/>
    <property type="match status" value="1"/>
</dbReference>
<evidence type="ECO:0000313" key="10">
    <source>
        <dbReference type="Proteomes" id="UP000355283"/>
    </source>
</evidence>
<evidence type="ECO:0000256" key="1">
    <source>
        <dbReference type="ARBA" id="ARBA00005715"/>
    </source>
</evidence>
<evidence type="ECO:0000313" key="9">
    <source>
        <dbReference type="EMBL" id="TFJ85813.1"/>
    </source>
</evidence>
<dbReference type="EMBL" id="SDOX01000010">
    <property type="protein sequence ID" value="TFJ85813.1"/>
    <property type="molecule type" value="Genomic_DNA"/>
</dbReference>
<feature type="domain" description="Four-carbon acid sugar kinase nucleotide binding" evidence="8">
    <location>
        <begin position="325"/>
        <end position="490"/>
    </location>
</feature>
<dbReference type="Proteomes" id="UP000355283">
    <property type="component" value="Unassembled WGS sequence"/>
</dbReference>
<comment type="caution">
    <text evidence="9">The sequence shown here is derived from an EMBL/GenBank/DDBJ whole genome shotgun (WGS) entry which is preliminary data.</text>
</comment>
<accession>A0A4D9D719</accession>
<dbReference type="GO" id="GO:0016301">
    <property type="term" value="F:kinase activity"/>
    <property type="evidence" value="ECO:0007669"/>
    <property type="project" value="UniProtKB-KW"/>
</dbReference>
<keyword evidence="5" id="KW-0067">ATP-binding</keyword>
<evidence type="ECO:0000256" key="3">
    <source>
        <dbReference type="ARBA" id="ARBA00022741"/>
    </source>
</evidence>
<dbReference type="InterPro" id="IPR031475">
    <property type="entry name" value="NBD_C"/>
</dbReference>
<dbReference type="SUPFAM" id="SSF51569">
    <property type="entry name" value="Aldolase"/>
    <property type="match status" value="1"/>
</dbReference>
<dbReference type="InterPro" id="IPR050246">
    <property type="entry name" value="Class_II_FBP_aldolase"/>
</dbReference>
<dbReference type="AlphaFoldDB" id="A0A4D9D719"/>
<keyword evidence="4" id="KW-0418">Kinase</keyword>
<dbReference type="Gene3D" id="3.40.980.20">
    <property type="entry name" value="Four-carbon acid sugar kinase, nucleotide binding domain"/>
    <property type="match status" value="1"/>
</dbReference>
<sequence length="818" mass="87532">MPEIQEHLRQSTRGGRRRKLVVVDDDPTGTQSVQGFPVLSEWTAEALAREIEDDSTPGFFLLSNIRALSARDAEHVLREIRTGLDAALKRLNRSEDSVTIISRSDSTLRGHFPLDVEVLCSHPPLDKKGAESQARMPRGGTSVLTLVAPFFQAGGRMTINDVHYMTTSPASVLPVHLTPFAQDKAFGFSTSNLKDWVAQKLGGGVKAEDVASITLDDIRRGGPTGVRDKLLSLARSNTTSLGTYVVVNAVTREDLECVVLGSLQAEDAGLEGSTEGEPGIRMVYRTAADWVAVRAGLSPLPPLPASALRPPPDLPSHVPSAEGGLIVVGSYVPKSSEQLSFLLENGGKEQFQGIEICVDTLFQDETARLGEIVRVTAAIEGGINAGKHVVIFTSRQLRQEDGAGGLISGMKVSDSVVEIVKNLRTRPLFLIAKGGITSNDVAVKALGLKRAMVLGPILPGVPVWECGEESKFPGMKYVVFPGNVGSSQALFEAAQKLCFPPSASTPPSPDSKTSLASCVTPTRPVFASSSRTLDLLEAARAKGEAVGAFNVYNLEGVRAVVRAAAATNSSAILQVHPSSLEFGGQPLLELCRAGRFFVEEMGTMRGSKEKDTIAVHLDHANEAAVIEQVLATQLVDSVMCDGSAKPYEENVSWTAQMTRLAHSKGIPVEAELGRLAGEEDGLSVQEKEAKMTDPLQVPDFVEQTAIDMVAVTIGNVHGRYARNPPVLDLARLADIRAATDRLLVLHGASGLPPKVVHATIAIGAICKFNVNTEVREAAMQVIREGKAKDVLPLMQTTGEAMQRVIENKMRLFKASPSI</sequence>
<dbReference type="InterPro" id="IPR013785">
    <property type="entry name" value="Aldolase_TIM"/>
</dbReference>
<proteinExistence type="inferred from homology"/>
<dbReference type="Pfam" id="PF07005">
    <property type="entry name" value="SBD_N"/>
    <property type="match status" value="1"/>
</dbReference>
<evidence type="ECO:0000256" key="6">
    <source>
        <dbReference type="ARBA" id="ARBA00023277"/>
    </source>
</evidence>